<dbReference type="Proteomes" id="UP000178509">
    <property type="component" value="Unassembled WGS sequence"/>
</dbReference>
<organism evidence="2 3">
    <name type="scientific">Candidatus Spechtbacteria bacterium RIFCSPLOWO2_02_FULL_38_8</name>
    <dbReference type="NCBI Taxonomy" id="1802164"/>
    <lineage>
        <taxon>Bacteria</taxon>
        <taxon>Candidatus Spechtiibacteriota</taxon>
    </lineage>
</organism>
<protein>
    <submittedName>
        <fullName evidence="2">Uncharacterized protein</fullName>
    </submittedName>
</protein>
<evidence type="ECO:0000256" key="1">
    <source>
        <dbReference type="SAM" id="Phobius"/>
    </source>
</evidence>
<keyword evidence="1" id="KW-0472">Membrane</keyword>
<gene>
    <name evidence="2" type="ORF">A3H51_00275</name>
</gene>
<name>A0A1G2HH44_9BACT</name>
<feature type="transmembrane region" description="Helical" evidence="1">
    <location>
        <begin position="7"/>
        <end position="28"/>
    </location>
</feature>
<evidence type="ECO:0000313" key="2">
    <source>
        <dbReference type="EMBL" id="OGZ61825.1"/>
    </source>
</evidence>
<dbReference type="STRING" id="1802164.A3H51_00275"/>
<dbReference type="EMBL" id="MHOJ01000035">
    <property type="protein sequence ID" value="OGZ61825.1"/>
    <property type="molecule type" value="Genomic_DNA"/>
</dbReference>
<proteinExistence type="predicted"/>
<keyword evidence="1" id="KW-1133">Transmembrane helix</keyword>
<feature type="transmembrane region" description="Helical" evidence="1">
    <location>
        <begin position="40"/>
        <end position="66"/>
    </location>
</feature>
<dbReference type="AlphaFoldDB" id="A0A1G2HH44"/>
<keyword evidence="1" id="KW-0812">Transmembrane</keyword>
<sequence length="76" mass="8555">MAGFKSLFATLFIFVVAFFIAFLVNLFADPFVVVNTSPASGMYLFFVFVYIATVVFIPVAASKLFINFYANFTNRK</sequence>
<accession>A0A1G2HH44</accession>
<comment type="caution">
    <text evidence="2">The sequence shown here is derived from an EMBL/GenBank/DDBJ whole genome shotgun (WGS) entry which is preliminary data.</text>
</comment>
<evidence type="ECO:0000313" key="3">
    <source>
        <dbReference type="Proteomes" id="UP000178509"/>
    </source>
</evidence>
<reference evidence="2 3" key="1">
    <citation type="journal article" date="2016" name="Nat. Commun.">
        <title>Thousands of microbial genomes shed light on interconnected biogeochemical processes in an aquifer system.</title>
        <authorList>
            <person name="Anantharaman K."/>
            <person name="Brown C.T."/>
            <person name="Hug L.A."/>
            <person name="Sharon I."/>
            <person name="Castelle C.J."/>
            <person name="Probst A.J."/>
            <person name="Thomas B.C."/>
            <person name="Singh A."/>
            <person name="Wilkins M.J."/>
            <person name="Karaoz U."/>
            <person name="Brodie E.L."/>
            <person name="Williams K.H."/>
            <person name="Hubbard S.S."/>
            <person name="Banfield J.F."/>
        </authorList>
    </citation>
    <scope>NUCLEOTIDE SEQUENCE [LARGE SCALE GENOMIC DNA]</scope>
</reference>